<evidence type="ECO:0008006" key="6">
    <source>
        <dbReference type="Google" id="ProtNLM"/>
    </source>
</evidence>
<protein>
    <recommendedName>
        <fullName evidence="6">Pentatricopeptide repeat domain-containing protein</fullName>
    </recommendedName>
</protein>
<feature type="coiled-coil region" evidence="2">
    <location>
        <begin position="61"/>
        <end position="88"/>
    </location>
</feature>
<reference evidence="4 5" key="1">
    <citation type="submission" date="2019-12" db="EMBL/GenBank/DDBJ databases">
        <title>A genome sequence resource for the geographically widespread anthracnose pathogen Colletotrichum asianum.</title>
        <authorList>
            <person name="Meng Y."/>
        </authorList>
    </citation>
    <scope>NUCLEOTIDE SEQUENCE [LARGE SCALE GENOMIC DNA]</scope>
    <source>
        <strain evidence="4 5">ICMP 18580</strain>
    </source>
</reference>
<comment type="caution">
    <text evidence="4">The sequence shown here is derived from an EMBL/GenBank/DDBJ whole genome shotgun (WGS) entry which is preliminary data.</text>
</comment>
<keyword evidence="5" id="KW-1185">Reference proteome</keyword>
<dbReference type="PROSITE" id="PS51375">
    <property type="entry name" value="PPR"/>
    <property type="match status" value="1"/>
</dbReference>
<feature type="repeat" description="PPR" evidence="1">
    <location>
        <begin position="302"/>
        <end position="336"/>
    </location>
</feature>
<feature type="region of interest" description="Disordered" evidence="3">
    <location>
        <begin position="581"/>
        <end position="617"/>
    </location>
</feature>
<dbReference type="InterPro" id="IPR011990">
    <property type="entry name" value="TPR-like_helical_dom_sf"/>
</dbReference>
<name>A0A8H3W2S9_9PEZI</name>
<dbReference type="AlphaFoldDB" id="A0A8H3W2S9"/>
<evidence type="ECO:0000313" key="5">
    <source>
        <dbReference type="Proteomes" id="UP000434172"/>
    </source>
</evidence>
<evidence type="ECO:0000256" key="3">
    <source>
        <dbReference type="SAM" id="MobiDB-lite"/>
    </source>
</evidence>
<dbReference type="Proteomes" id="UP000434172">
    <property type="component" value="Unassembled WGS sequence"/>
</dbReference>
<sequence>MQALWSRAGQAPHCGCKACFKAAGGMVRQSATRVTPRKPTFGEMFTACYTGIMASAAVLDAKAKDERRLRLEEEIAQAKLELESMRRSVPQDVKPGEAPPASFENRYKGALFDHKPQKGEIAEFLDSLSHTDGRTLRRNGEIKRLLKELGFEKPTDAFVAPGDFGYADPFAKLIETNDTETEDFLMDEERLQNPLMSHRAPKNFVQLQITEKNMGSLVDRIIEDSRNILGPSDWNDLQEEVGQLRQGNLPYYERQTNMIDVKKNSAQLNTIIGSVFASTDYDQRTKIGKICYNLLASPQPPTTFTYNTLIAGFNRNGLHPLAERVVRSFYNSRVEPTRKTLVCLLNHFKETGDARGFFGAIHRMTGKDPRGICIRRKAIEEVEEDDRWLRWAALKNVAINNDYVTERAWFDHDMFTAIVHGLLRFDYVRQAAAAFAVGLKHGITFSAETTTHLLEQVTYTLDTTAAQQLLHAIEMKPKLVAPAFGEYRHQKDLARRIQNLIDICLLDRTVYSVTPWLGWLPVDESRLADETQRRGLRIVSIMQQTKKSHVKIRSWHQDLNTMKSKIFSRNQSEAVYAARMKEQAQANGKDDAKRKRATKKAPQSALPAASTQEEAAKEVTAFGEHVSQQGMWWEREGQLAAASSLQA</sequence>
<evidence type="ECO:0000256" key="1">
    <source>
        <dbReference type="PROSITE-ProRule" id="PRU00708"/>
    </source>
</evidence>
<dbReference type="EMBL" id="WOWK01000113">
    <property type="protein sequence ID" value="KAF0318252.1"/>
    <property type="molecule type" value="Genomic_DNA"/>
</dbReference>
<organism evidence="4 5">
    <name type="scientific">Colletotrichum asianum</name>
    <dbReference type="NCBI Taxonomy" id="702518"/>
    <lineage>
        <taxon>Eukaryota</taxon>
        <taxon>Fungi</taxon>
        <taxon>Dikarya</taxon>
        <taxon>Ascomycota</taxon>
        <taxon>Pezizomycotina</taxon>
        <taxon>Sordariomycetes</taxon>
        <taxon>Hypocreomycetidae</taxon>
        <taxon>Glomerellales</taxon>
        <taxon>Glomerellaceae</taxon>
        <taxon>Colletotrichum</taxon>
        <taxon>Colletotrichum gloeosporioides species complex</taxon>
    </lineage>
</organism>
<evidence type="ECO:0000313" key="4">
    <source>
        <dbReference type="EMBL" id="KAF0318252.1"/>
    </source>
</evidence>
<dbReference type="OrthoDB" id="185373at2759"/>
<gene>
    <name evidence="4" type="ORF">GQ607_014489</name>
</gene>
<dbReference type="Gene3D" id="1.25.40.10">
    <property type="entry name" value="Tetratricopeptide repeat domain"/>
    <property type="match status" value="1"/>
</dbReference>
<evidence type="ECO:0000256" key="2">
    <source>
        <dbReference type="SAM" id="Coils"/>
    </source>
</evidence>
<accession>A0A8H3W2S9</accession>
<dbReference type="InterPro" id="IPR002885">
    <property type="entry name" value="PPR_rpt"/>
</dbReference>
<keyword evidence="2" id="KW-0175">Coiled coil</keyword>
<proteinExistence type="predicted"/>